<dbReference type="GO" id="GO:0003677">
    <property type="term" value="F:DNA binding"/>
    <property type="evidence" value="ECO:0007669"/>
    <property type="project" value="UniProtKB-KW"/>
</dbReference>
<dbReference type="Gene3D" id="1.10.10.10">
    <property type="entry name" value="Winged helix-like DNA-binding domain superfamily/Winged helix DNA-binding domain"/>
    <property type="match status" value="1"/>
</dbReference>
<feature type="domain" description="FtsK" evidence="17">
    <location>
        <begin position="465"/>
        <end position="681"/>
    </location>
</feature>
<feature type="region of interest" description="Disordered" evidence="15">
    <location>
        <begin position="810"/>
        <end position="829"/>
    </location>
</feature>
<evidence type="ECO:0000313" key="18">
    <source>
        <dbReference type="EMBL" id="TSJ76983.1"/>
    </source>
</evidence>
<feature type="region of interest" description="Disordered" evidence="15">
    <location>
        <begin position="238"/>
        <end position="261"/>
    </location>
</feature>
<dbReference type="InterPro" id="IPR018541">
    <property type="entry name" value="Ftsk_gamma"/>
</dbReference>
<sequence length="829" mass="88953">MPKPASSTVNTVPSFQPPRTRPRWIAASSCLLIGLLVTVAFLDFDPEQSRQTGTNFRQAAPNLVGSVGAEFTWWSIHTIGVSIWLLPPFLFWMTYLALRNAKQFAATRVIAMVICVVSASALASMVTSFGKTQYFTEGLGGLLGDLVYTGLFRDTLGVFGTVLLLGTTYILGFVFILVRDIGTEFDKLIHAFHAWRERRAAVRAEAADLRAQLKASADKRKIEAKTAAPAASIVAAPPPNKKLTLPRTGNTASPFAPKTDDESKPAAIVAAVDTPPPVAPVAPRINRGPAKPEGTLESLPAGLGPVSIVKPEETKKAKAPAVPLIEENYEFPSLSLLKEQSAASADGTDEEYAKNMADLVRILGEFGVTVTPGEIHVGPVITCYEVAPAPGVRVEKIAGLDKNIALGMRAQSVRILAPIPGKAAVGVEIPNRVPTPVGMREILESEDWSSAKAEIPIALGKDVSGKPLISDLAKMPHLLIAGATGSGKSVCINSIIASIVYRKSPKDLRLIMVDPKVVELKVFNTLPHMLIPVVTEPKKVPAALKWLLGEMEQRYQIFAKVGVRNIAGFNTRKKSGAADFPSADAQQSLDGVDPLAADDGLDIPEKLPYIVAIIDELADLMMVAPAEIETSIARLAQLARAAGIHLIIATQRPSVNVITGVIKANLPSRIAFQVASQIDSRTILDGKGAETLIGRGDMLFSPPGSSRLVRAQGAFVSDEEVQDFVEFLKKNGPPQYASSVQQQIDRDAAGEEESSESGDSDMGDDEELFNQALDVIKSTKRASTSMIQRRLRIGYNRAARIMDLMEDKGIVGPENGSSPREILKDLDSI</sequence>
<dbReference type="Pfam" id="PF13491">
    <property type="entry name" value="FtsK_4TM"/>
    <property type="match status" value="1"/>
</dbReference>
<keyword evidence="4" id="KW-0132">Cell division</keyword>
<comment type="subcellular location">
    <subcellularLocation>
        <location evidence="1">Cell membrane</location>
        <topology evidence="1">Multi-pass membrane protein</topology>
    </subcellularLocation>
</comment>
<keyword evidence="12" id="KW-0131">Cell cycle</keyword>
<proteinExistence type="inferred from homology"/>
<dbReference type="RefSeq" id="WP_144230804.1">
    <property type="nucleotide sequence ID" value="NZ_CBCRVV010000006.1"/>
</dbReference>
<feature type="binding site" evidence="14">
    <location>
        <begin position="482"/>
        <end position="489"/>
    </location>
    <ligand>
        <name>ATP</name>
        <dbReference type="ChEBI" id="CHEBI:30616"/>
    </ligand>
</feature>
<feature type="compositionally biased region" description="Acidic residues" evidence="15">
    <location>
        <begin position="750"/>
        <end position="765"/>
    </location>
</feature>
<evidence type="ECO:0000256" key="9">
    <source>
        <dbReference type="ARBA" id="ARBA00022989"/>
    </source>
</evidence>
<reference evidence="18 19" key="1">
    <citation type="submission" date="2019-07" db="EMBL/GenBank/DDBJ databases">
        <title>Description of 53C-WASEF.</title>
        <authorList>
            <person name="Pitt A."/>
            <person name="Hahn M.W."/>
        </authorList>
    </citation>
    <scope>NUCLEOTIDE SEQUENCE [LARGE SCALE GENOMIC DNA]</scope>
    <source>
        <strain evidence="18 19">53C-WASEF</strain>
    </source>
</reference>
<keyword evidence="9 16" id="KW-1133">Transmembrane helix</keyword>
<evidence type="ECO:0000256" key="8">
    <source>
        <dbReference type="ARBA" id="ARBA00022840"/>
    </source>
</evidence>
<evidence type="ECO:0000256" key="4">
    <source>
        <dbReference type="ARBA" id="ARBA00022618"/>
    </source>
</evidence>
<comment type="caution">
    <text evidence="18">The sequence shown here is derived from an EMBL/GenBank/DDBJ whole genome shotgun (WGS) entry which is preliminary data.</text>
</comment>
<dbReference type="SMART" id="SM00843">
    <property type="entry name" value="Ftsk_gamma"/>
    <property type="match status" value="1"/>
</dbReference>
<dbReference type="Pfam" id="PF17854">
    <property type="entry name" value="FtsK_alpha"/>
    <property type="match status" value="1"/>
</dbReference>
<gene>
    <name evidence="18" type="ORF">FPL22_12775</name>
</gene>
<dbReference type="Proteomes" id="UP000315648">
    <property type="component" value="Unassembled WGS sequence"/>
</dbReference>
<feature type="transmembrane region" description="Helical" evidence="16">
    <location>
        <begin position="156"/>
        <end position="178"/>
    </location>
</feature>
<dbReference type="EMBL" id="VMBG01000002">
    <property type="protein sequence ID" value="TSJ76983.1"/>
    <property type="molecule type" value="Genomic_DNA"/>
</dbReference>
<dbReference type="InterPro" id="IPR003593">
    <property type="entry name" value="AAA+_ATPase"/>
</dbReference>
<evidence type="ECO:0000256" key="11">
    <source>
        <dbReference type="ARBA" id="ARBA00023136"/>
    </source>
</evidence>
<dbReference type="PANTHER" id="PTHR22683:SF41">
    <property type="entry name" value="DNA TRANSLOCASE FTSK"/>
    <property type="match status" value="1"/>
</dbReference>
<keyword evidence="5 16" id="KW-0812">Transmembrane</keyword>
<dbReference type="SUPFAM" id="SSF52540">
    <property type="entry name" value="P-loop containing nucleoside triphosphate hydrolases"/>
    <property type="match status" value="1"/>
</dbReference>
<keyword evidence="7" id="KW-0159">Chromosome partition</keyword>
<dbReference type="InterPro" id="IPR050206">
    <property type="entry name" value="FtsK/SpoIIIE/SftA"/>
</dbReference>
<organism evidence="18 19">
    <name type="scientific">Rariglobus hedericola</name>
    <dbReference type="NCBI Taxonomy" id="2597822"/>
    <lineage>
        <taxon>Bacteria</taxon>
        <taxon>Pseudomonadati</taxon>
        <taxon>Verrucomicrobiota</taxon>
        <taxon>Opitutia</taxon>
        <taxon>Opitutales</taxon>
        <taxon>Opitutaceae</taxon>
        <taxon>Rariglobus</taxon>
    </lineage>
</organism>
<dbReference type="SUPFAM" id="SSF46785">
    <property type="entry name" value="Winged helix' DNA-binding domain"/>
    <property type="match status" value="1"/>
</dbReference>
<dbReference type="GO" id="GO:0007059">
    <property type="term" value="P:chromosome segregation"/>
    <property type="evidence" value="ECO:0007669"/>
    <property type="project" value="UniProtKB-KW"/>
</dbReference>
<comment type="similarity">
    <text evidence="2">Belongs to the FtsK/SpoIIIE/SftA family.</text>
</comment>
<evidence type="ECO:0000256" key="13">
    <source>
        <dbReference type="ARBA" id="ARBA00025923"/>
    </source>
</evidence>
<dbReference type="PROSITE" id="PS50901">
    <property type="entry name" value="FTSK"/>
    <property type="match status" value="1"/>
</dbReference>
<evidence type="ECO:0000256" key="7">
    <source>
        <dbReference type="ARBA" id="ARBA00022829"/>
    </source>
</evidence>
<dbReference type="Pfam" id="PF09397">
    <property type="entry name" value="FtsK_gamma"/>
    <property type="match status" value="1"/>
</dbReference>
<evidence type="ECO:0000259" key="17">
    <source>
        <dbReference type="PROSITE" id="PS50901"/>
    </source>
</evidence>
<keyword evidence="3" id="KW-1003">Cell membrane</keyword>
<dbReference type="Gene3D" id="3.40.50.300">
    <property type="entry name" value="P-loop containing nucleotide triphosphate hydrolases"/>
    <property type="match status" value="1"/>
</dbReference>
<feature type="transmembrane region" description="Helical" evidence="16">
    <location>
        <begin position="109"/>
        <end position="129"/>
    </location>
</feature>
<evidence type="ECO:0000256" key="16">
    <source>
        <dbReference type="SAM" id="Phobius"/>
    </source>
</evidence>
<evidence type="ECO:0000256" key="5">
    <source>
        <dbReference type="ARBA" id="ARBA00022692"/>
    </source>
</evidence>
<dbReference type="GO" id="GO:0005886">
    <property type="term" value="C:plasma membrane"/>
    <property type="evidence" value="ECO:0007669"/>
    <property type="project" value="UniProtKB-SubCell"/>
</dbReference>
<evidence type="ECO:0000256" key="3">
    <source>
        <dbReference type="ARBA" id="ARBA00022475"/>
    </source>
</evidence>
<dbReference type="InterPro" id="IPR025199">
    <property type="entry name" value="FtsK_4TM"/>
</dbReference>
<evidence type="ECO:0000256" key="15">
    <source>
        <dbReference type="SAM" id="MobiDB-lite"/>
    </source>
</evidence>
<dbReference type="GO" id="GO:0005524">
    <property type="term" value="F:ATP binding"/>
    <property type="evidence" value="ECO:0007669"/>
    <property type="project" value="UniProtKB-UniRule"/>
</dbReference>
<evidence type="ECO:0000256" key="1">
    <source>
        <dbReference type="ARBA" id="ARBA00004651"/>
    </source>
</evidence>
<keyword evidence="19" id="KW-1185">Reference proteome</keyword>
<feature type="region of interest" description="Disordered" evidence="15">
    <location>
        <begin position="732"/>
        <end position="765"/>
    </location>
</feature>
<protein>
    <submittedName>
        <fullName evidence="18">DNA translocase FtsK</fullName>
    </submittedName>
</protein>
<dbReference type="SMART" id="SM00382">
    <property type="entry name" value="AAA"/>
    <property type="match status" value="1"/>
</dbReference>
<keyword evidence="6 14" id="KW-0547">Nucleotide-binding</keyword>
<evidence type="ECO:0000256" key="10">
    <source>
        <dbReference type="ARBA" id="ARBA00023125"/>
    </source>
</evidence>
<dbReference type="Gene3D" id="3.30.980.40">
    <property type="match status" value="1"/>
</dbReference>
<dbReference type="AlphaFoldDB" id="A0A556QK03"/>
<evidence type="ECO:0000256" key="6">
    <source>
        <dbReference type="ARBA" id="ARBA00022741"/>
    </source>
</evidence>
<dbReference type="InterPro" id="IPR027417">
    <property type="entry name" value="P-loop_NTPase"/>
</dbReference>
<comment type="subunit">
    <text evidence="13">Homohexamer. Forms a ring that surrounds DNA.</text>
</comment>
<dbReference type="OrthoDB" id="9807790at2"/>
<evidence type="ECO:0000256" key="12">
    <source>
        <dbReference type="ARBA" id="ARBA00023306"/>
    </source>
</evidence>
<dbReference type="InterPro" id="IPR036390">
    <property type="entry name" value="WH_DNA-bd_sf"/>
</dbReference>
<feature type="transmembrane region" description="Helical" evidence="16">
    <location>
        <begin position="24"/>
        <end position="42"/>
    </location>
</feature>
<keyword evidence="11 16" id="KW-0472">Membrane</keyword>
<dbReference type="InterPro" id="IPR041027">
    <property type="entry name" value="FtsK_alpha"/>
</dbReference>
<evidence type="ECO:0000256" key="2">
    <source>
        <dbReference type="ARBA" id="ARBA00006474"/>
    </source>
</evidence>
<dbReference type="Pfam" id="PF01580">
    <property type="entry name" value="FtsK_SpoIIIE"/>
    <property type="match status" value="1"/>
</dbReference>
<feature type="transmembrane region" description="Helical" evidence="16">
    <location>
        <begin position="71"/>
        <end position="97"/>
    </location>
</feature>
<dbReference type="InterPro" id="IPR002543">
    <property type="entry name" value="FtsK_dom"/>
</dbReference>
<dbReference type="PANTHER" id="PTHR22683">
    <property type="entry name" value="SPORULATION PROTEIN RELATED"/>
    <property type="match status" value="1"/>
</dbReference>
<keyword evidence="8 14" id="KW-0067">ATP-binding</keyword>
<name>A0A556QK03_9BACT</name>
<evidence type="ECO:0000313" key="19">
    <source>
        <dbReference type="Proteomes" id="UP000315648"/>
    </source>
</evidence>
<evidence type="ECO:0000256" key="14">
    <source>
        <dbReference type="PROSITE-ProRule" id="PRU00289"/>
    </source>
</evidence>
<accession>A0A556QK03</accession>
<dbReference type="InterPro" id="IPR036388">
    <property type="entry name" value="WH-like_DNA-bd_sf"/>
</dbReference>
<dbReference type="GO" id="GO:0051301">
    <property type="term" value="P:cell division"/>
    <property type="evidence" value="ECO:0007669"/>
    <property type="project" value="UniProtKB-KW"/>
</dbReference>
<keyword evidence="10" id="KW-0238">DNA-binding</keyword>